<evidence type="ECO:0000313" key="2">
    <source>
        <dbReference type="Proteomes" id="UP000887566"/>
    </source>
</evidence>
<feature type="transmembrane region" description="Helical" evidence="1">
    <location>
        <begin position="22"/>
        <end position="44"/>
    </location>
</feature>
<dbReference type="InterPro" id="IPR009318">
    <property type="entry name" value="Gustatory_rcpt"/>
</dbReference>
<protein>
    <submittedName>
        <fullName evidence="3">Gustatory receptor</fullName>
    </submittedName>
</protein>
<keyword evidence="1" id="KW-0472">Membrane</keyword>
<dbReference type="AlphaFoldDB" id="A0A914WXV2"/>
<dbReference type="GO" id="GO:0008527">
    <property type="term" value="F:taste receptor activity"/>
    <property type="evidence" value="ECO:0007669"/>
    <property type="project" value="InterPro"/>
</dbReference>
<feature type="transmembrane region" description="Helical" evidence="1">
    <location>
        <begin position="267"/>
        <end position="285"/>
    </location>
</feature>
<organism evidence="2 3">
    <name type="scientific">Plectus sambesii</name>
    <dbReference type="NCBI Taxonomy" id="2011161"/>
    <lineage>
        <taxon>Eukaryota</taxon>
        <taxon>Metazoa</taxon>
        <taxon>Ecdysozoa</taxon>
        <taxon>Nematoda</taxon>
        <taxon>Chromadorea</taxon>
        <taxon>Plectida</taxon>
        <taxon>Plectina</taxon>
        <taxon>Plectoidea</taxon>
        <taxon>Plectidae</taxon>
        <taxon>Plectus</taxon>
    </lineage>
</organism>
<evidence type="ECO:0000313" key="3">
    <source>
        <dbReference type="WBParaSite" id="PSAMB.scaffold5251size12195.g26173.t1"/>
    </source>
</evidence>
<keyword evidence="1" id="KW-1133">Transmembrane helix</keyword>
<evidence type="ECO:0000256" key="1">
    <source>
        <dbReference type="SAM" id="Phobius"/>
    </source>
</evidence>
<reference evidence="3" key="1">
    <citation type="submission" date="2022-11" db="UniProtKB">
        <authorList>
            <consortium name="WormBaseParasite"/>
        </authorList>
    </citation>
    <scope>IDENTIFICATION</scope>
</reference>
<feature type="transmembrane region" description="Helical" evidence="1">
    <location>
        <begin position="70"/>
        <end position="92"/>
    </location>
</feature>
<keyword evidence="1" id="KW-0812">Transmembrane</keyword>
<feature type="transmembrane region" description="Helical" evidence="1">
    <location>
        <begin position="213"/>
        <end position="232"/>
    </location>
</feature>
<dbReference type="WBParaSite" id="PSAMB.scaffold5251size12195.g26173.t1">
    <property type="protein sequence ID" value="PSAMB.scaffold5251size12195.g26173.t1"/>
    <property type="gene ID" value="PSAMB.scaffold5251size12195.g26173"/>
</dbReference>
<feature type="transmembrane region" description="Helical" evidence="1">
    <location>
        <begin position="178"/>
        <end position="201"/>
    </location>
</feature>
<sequence>MAINLFQSKIDLGPNTLTSALMLQYALLCFVCQLTTIRSSAYYFEFFEQFKTDLLWESAIPYQQAIKKELAVAITFTLLKACGMSAIMALVISDVIRFPLPPLIPSVQQSLYLWPVCCFFTQMTLSFSKALMGQQCMLVVKHAQRLNEQIERKATPLYICQRKYQTLVEATRIVDQQFSLFACIYYAMTLPMICFTLFTLVRAAAINFTFQIVIGYWAIALTANICALSIPAIRLHEADSINTFCQQVAISGLHISAAGFFTITRQLMITMMSGIIGYFLLIVQFDMDVRSSSQTSCTVNPLSSMNSSIIS</sequence>
<dbReference type="GO" id="GO:0016020">
    <property type="term" value="C:membrane"/>
    <property type="evidence" value="ECO:0007669"/>
    <property type="project" value="InterPro"/>
</dbReference>
<dbReference type="Proteomes" id="UP000887566">
    <property type="component" value="Unplaced"/>
</dbReference>
<accession>A0A914WXV2</accession>
<dbReference type="Pfam" id="PF06151">
    <property type="entry name" value="Trehalose_recp"/>
    <property type="match status" value="1"/>
</dbReference>
<name>A0A914WXV2_9BILA</name>
<keyword evidence="2" id="KW-1185">Reference proteome</keyword>
<proteinExistence type="predicted"/>